<dbReference type="GO" id="GO:0052621">
    <property type="term" value="F:diguanylate cyclase activity"/>
    <property type="evidence" value="ECO:0007669"/>
    <property type="project" value="UniProtKB-EC"/>
</dbReference>
<evidence type="ECO:0000256" key="1">
    <source>
        <dbReference type="ARBA" id="ARBA00012528"/>
    </source>
</evidence>
<dbReference type="KEGG" id="tal:Thal_0682"/>
<dbReference type="InterPro" id="IPR000160">
    <property type="entry name" value="GGDEF_dom"/>
</dbReference>
<dbReference type="InterPro" id="IPR029787">
    <property type="entry name" value="Nucleotide_cyclase"/>
</dbReference>
<sequence>MRKLRQKHEEYAVESILAELRENLWLKELDEGKREKILKLVERLLTLLFTKENVHRRAFNTLGRKFLLLAVPDTFLTDLYTWLRDLHVVEDTSRLDTAFSEMLKPYVKVLVMDEDLGKTEGIQILSLLAQLKEIHVKHFKDTVLALMEGRVPNVEIKAEPCPFERLLTEKIPSYLLNSDPFRRILLVHRMYHTALERTVSSKLRQPDQLYNSIKEMDNYSKTLLHLIQEEMLAVLSGFVIKDPLTGLYSRQYLEDYLNKEMSRVKRHKLVISLLFIDLDDFKWVNDTYGHMVGDVVLKSFASLLKENLRSGDIPVRYGGDEFVVILPHTSAEGAMVVAERIRRAVENHVFEAHNVSIKLTVSIGVTPLKEEDDVTSFLERADRAMYCAKREGKNRVVLLND</sequence>
<organism evidence="4 5">
    <name type="scientific">Thermocrinis albus (strain DSM 14484 / JCM 11386 / HI 11/12)</name>
    <dbReference type="NCBI Taxonomy" id="638303"/>
    <lineage>
        <taxon>Bacteria</taxon>
        <taxon>Pseudomonadati</taxon>
        <taxon>Aquificota</taxon>
        <taxon>Aquificia</taxon>
        <taxon>Aquificales</taxon>
        <taxon>Aquificaceae</taxon>
        <taxon>Thermocrinis</taxon>
    </lineage>
</organism>
<gene>
    <name evidence="4" type="ordered locus">Thal_0682</name>
</gene>
<evidence type="ECO:0000313" key="4">
    <source>
        <dbReference type="EMBL" id="ADC89315.1"/>
    </source>
</evidence>
<keyword evidence="5" id="KW-1185">Reference proteome</keyword>
<dbReference type="CDD" id="cd01949">
    <property type="entry name" value="GGDEF"/>
    <property type="match status" value="1"/>
</dbReference>
<proteinExistence type="predicted"/>
<dbReference type="RefSeq" id="WP_012991722.1">
    <property type="nucleotide sequence ID" value="NC_013894.1"/>
</dbReference>
<dbReference type="PANTHER" id="PTHR45138">
    <property type="entry name" value="REGULATORY COMPONENTS OF SENSORY TRANSDUCTION SYSTEM"/>
    <property type="match status" value="1"/>
</dbReference>
<dbReference type="HOGENOM" id="CLU_000445_11_4_0"/>
<dbReference type="SMART" id="SM00267">
    <property type="entry name" value="GGDEF"/>
    <property type="match status" value="1"/>
</dbReference>
<dbReference type="PANTHER" id="PTHR45138:SF9">
    <property type="entry name" value="DIGUANYLATE CYCLASE DGCM-RELATED"/>
    <property type="match status" value="1"/>
</dbReference>
<dbReference type="Proteomes" id="UP000002043">
    <property type="component" value="Chromosome"/>
</dbReference>
<dbReference type="Pfam" id="PF00990">
    <property type="entry name" value="GGDEF"/>
    <property type="match status" value="1"/>
</dbReference>
<accession>D3SQ78</accession>
<dbReference type="GO" id="GO:0043709">
    <property type="term" value="P:cell adhesion involved in single-species biofilm formation"/>
    <property type="evidence" value="ECO:0007669"/>
    <property type="project" value="TreeGrafter"/>
</dbReference>
<name>D3SQ78_THEAH</name>
<comment type="catalytic activity">
    <reaction evidence="2">
        <text>2 GTP = 3',3'-c-di-GMP + 2 diphosphate</text>
        <dbReference type="Rhea" id="RHEA:24898"/>
        <dbReference type="ChEBI" id="CHEBI:33019"/>
        <dbReference type="ChEBI" id="CHEBI:37565"/>
        <dbReference type="ChEBI" id="CHEBI:58805"/>
        <dbReference type="EC" id="2.7.7.65"/>
    </reaction>
</comment>
<protein>
    <recommendedName>
        <fullName evidence="1">diguanylate cyclase</fullName>
        <ecNumber evidence="1">2.7.7.65</ecNumber>
    </recommendedName>
</protein>
<dbReference type="Gene3D" id="3.30.70.270">
    <property type="match status" value="1"/>
</dbReference>
<dbReference type="AlphaFoldDB" id="D3SQ78"/>
<dbReference type="PROSITE" id="PS50887">
    <property type="entry name" value="GGDEF"/>
    <property type="match status" value="1"/>
</dbReference>
<reference evidence="5" key="1">
    <citation type="journal article" date="2010" name="Stand. Genomic Sci.">
        <title>Complete genome sequence of Thermocrinis albus type strain (HI 11/12T).</title>
        <authorList>
            <person name="Wirth R."/>
            <person name="Sikorski J."/>
            <person name="Brambilla E."/>
            <person name="Misra M."/>
            <person name="Lapidus A."/>
            <person name="Copeland A."/>
            <person name="Nolan M."/>
            <person name="Lucas S."/>
            <person name="Chen F."/>
            <person name="Tice H."/>
            <person name="Cheng J.F."/>
            <person name="Han C."/>
            <person name="Detter J.C."/>
            <person name="Tapia R."/>
            <person name="Bruce D."/>
            <person name="Goodwin L."/>
            <person name="Pitluck S."/>
            <person name="Pati A."/>
            <person name="Anderson I."/>
            <person name="Ivanova N."/>
            <person name="Mavromatis K."/>
            <person name="Mikhailova N."/>
            <person name="Chen A."/>
            <person name="Palaniappan K."/>
            <person name="Bilek Y."/>
            <person name="Hader T."/>
            <person name="Land M."/>
            <person name="Hauser L."/>
            <person name="Chang Y.J."/>
            <person name="Jeffries C.D."/>
            <person name="Tindall B.J."/>
            <person name="Rohde M."/>
            <person name="Goker M."/>
            <person name="Bristow J."/>
            <person name="Eisen J.A."/>
            <person name="Markowitz V."/>
            <person name="Hugenholtz P."/>
            <person name="Kyrpides N.C."/>
            <person name="Klenk H.P."/>
        </authorList>
    </citation>
    <scope>NUCLEOTIDE SEQUENCE [LARGE SCALE GENOMIC DNA]</scope>
    <source>
        <strain evidence="5">DSM 14484 / JCM 11386 / HI 11/12</strain>
    </source>
</reference>
<dbReference type="NCBIfam" id="TIGR00254">
    <property type="entry name" value="GGDEF"/>
    <property type="match status" value="1"/>
</dbReference>
<dbReference type="InterPro" id="IPR050469">
    <property type="entry name" value="Diguanylate_Cyclase"/>
</dbReference>
<dbReference type="FunFam" id="3.30.70.270:FF:000001">
    <property type="entry name" value="Diguanylate cyclase domain protein"/>
    <property type="match status" value="1"/>
</dbReference>
<evidence type="ECO:0000256" key="2">
    <source>
        <dbReference type="ARBA" id="ARBA00034247"/>
    </source>
</evidence>
<dbReference type="SUPFAM" id="SSF55073">
    <property type="entry name" value="Nucleotide cyclase"/>
    <property type="match status" value="1"/>
</dbReference>
<dbReference type="EMBL" id="CP001931">
    <property type="protein sequence ID" value="ADC89315.1"/>
    <property type="molecule type" value="Genomic_DNA"/>
</dbReference>
<dbReference type="InterPro" id="IPR043128">
    <property type="entry name" value="Rev_trsase/Diguanyl_cyclase"/>
</dbReference>
<feature type="domain" description="GGDEF" evidence="3">
    <location>
        <begin position="269"/>
        <end position="401"/>
    </location>
</feature>
<evidence type="ECO:0000313" key="5">
    <source>
        <dbReference type="Proteomes" id="UP000002043"/>
    </source>
</evidence>
<dbReference type="STRING" id="638303.Thal_0682"/>
<dbReference type="GO" id="GO:1902201">
    <property type="term" value="P:negative regulation of bacterial-type flagellum-dependent cell motility"/>
    <property type="evidence" value="ECO:0007669"/>
    <property type="project" value="TreeGrafter"/>
</dbReference>
<dbReference type="EC" id="2.7.7.65" evidence="1"/>
<evidence type="ECO:0000259" key="3">
    <source>
        <dbReference type="PROSITE" id="PS50887"/>
    </source>
</evidence>
<dbReference type="eggNOG" id="COG3706">
    <property type="taxonomic scope" value="Bacteria"/>
</dbReference>
<dbReference type="GO" id="GO:0005886">
    <property type="term" value="C:plasma membrane"/>
    <property type="evidence" value="ECO:0007669"/>
    <property type="project" value="TreeGrafter"/>
</dbReference>